<dbReference type="PANTHER" id="PTHR42928">
    <property type="entry name" value="TRICARBOXYLATE-BINDING PROTEIN"/>
    <property type="match status" value="1"/>
</dbReference>
<dbReference type="AlphaFoldDB" id="A0A327M6G5"/>
<dbReference type="InterPro" id="IPR005064">
    <property type="entry name" value="BUG"/>
</dbReference>
<protein>
    <submittedName>
        <fullName evidence="3">Tripartite tricarboxylate transporter substrate binding protein</fullName>
    </submittedName>
</protein>
<sequence>MMARRRLLAAPLGLLAAPALAQTGPGAAWPTARAIEVFVPFPAGGGVDTMVRGVLQAVAPHLPGARFVVTNRPGAGGQLGFEANFNAAPDGYTLGGATNTAMNAISIERTPRYRPEAFTYIANVVDDPAAFWVHPDSPWQGLADLAAAARARPESYGVGTAGVGSDDHILQLSFEEATGTRLVHVPYNGTAPTLRDLLGGRLPIGSFNMGEGLPLLREGRLRCLGQAGPQRWSAAAAVPTFREQGFDILGGSARGIAGPPGLPAEIAAALRAAFGAALADPAFLAEAERMNLPLRPLVGEAYAAMMAADLATLRRLWARRPWKE</sequence>
<feature type="chain" id="PRO_5016274494" evidence="2">
    <location>
        <begin position="22"/>
        <end position="324"/>
    </location>
</feature>
<comment type="similarity">
    <text evidence="1">Belongs to the UPF0065 (bug) family.</text>
</comment>
<gene>
    <name evidence="3" type="ORF">DOO78_12540</name>
</gene>
<evidence type="ECO:0000256" key="2">
    <source>
        <dbReference type="SAM" id="SignalP"/>
    </source>
</evidence>
<organism evidence="3 4">
    <name type="scientific">Roseicella frigidaeris</name>
    <dbReference type="NCBI Taxonomy" id="2230885"/>
    <lineage>
        <taxon>Bacteria</taxon>
        <taxon>Pseudomonadati</taxon>
        <taxon>Pseudomonadota</taxon>
        <taxon>Alphaproteobacteria</taxon>
        <taxon>Acetobacterales</taxon>
        <taxon>Roseomonadaceae</taxon>
        <taxon>Roseicella</taxon>
    </lineage>
</organism>
<dbReference type="EMBL" id="QLIX01000008">
    <property type="protein sequence ID" value="RAI58520.1"/>
    <property type="molecule type" value="Genomic_DNA"/>
</dbReference>
<keyword evidence="2" id="KW-0732">Signal</keyword>
<dbReference type="CDD" id="cd07012">
    <property type="entry name" value="PBP2_Bug_TTT"/>
    <property type="match status" value="1"/>
</dbReference>
<dbReference type="InterPro" id="IPR042100">
    <property type="entry name" value="Bug_dom1"/>
</dbReference>
<dbReference type="Gene3D" id="3.40.190.10">
    <property type="entry name" value="Periplasmic binding protein-like II"/>
    <property type="match status" value="1"/>
</dbReference>
<dbReference type="RefSeq" id="WP_111470136.1">
    <property type="nucleotide sequence ID" value="NZ_QLIX01000008.1"/>
</dbReference>
<name>A0A327M6G5_9PROT</name>
<dbReference type="PIRSF" id="PIRSF017082">
    <property type="entry name" value="YflP"/>
    <property type="match status" value="1"/>
</dbReference>
<dbReference type="OrthoDB" id="7250553at2"/>
<dbReference type="PANTHER" id="PTHR42928:SF5">
    <property type="entry name" value="BLR1237 PROTEIN"/>
    <property type="match status" value="1"/>
</dbReference>
<dbReference type="PROSITE" id="PS51318">
    <property type="entry name" value="TAT"/>
    <property type="match status" value="1"/>
</dbReference>
<dbReference type="SUPFAM" id="SSF53850">
    <property type="entry name" value="Periplasmic binding protein-like II"/>
    <property type="match status" value="1"/>
</dbReference>
<evidence type="ECO:0000313" key="3">
    <source>
        <dbReference type="EMBL" id="RAI58520.1"/>
    </source>
</evidence>
<proteinExistence type="inferred from homology"/>
<evidence type="ECO:0000313" key="4">
    <source>
        <dbReference type="Proteomes" id="UP000249065"/>
    </source>
</evidence>
<comment type="caution">
    <text evidence="3">The sequence shown here is derived from an EMBL/GenBank/DDBJ whole genome shotgun (WGS) entry which is preliminary data.</text>
</comment>
<keyword evidence="4" id="KW-1185">Reference proteome</keyword>
<dbReference type="Gene3D" id="3.40.190.150">
    <property type="entry name" value="Bordetella uptake gene, domain 1"/>
    <property type="match status" value="1"/>
</dbReference>
<dbReference type="Proteomes" id="UP000249065">
    <property type="component" value="Unassembled WGS sequence"/>
</dbReference>
<dbReference type="Pfam" id="PF03401">
    <property type="entry name" value="TctC"/>
    <property type="match status" value="1"/>
</dbReference>
<reference evidence="4" key="1">
    <citation type="submission" date="2018-06" db="EMBL/GenBank/DDBJ databases">
        <authorList>
            <person name="Khan S.A."/>
        </authorList>
    </citation>
    <scope>NUCLEOTIDE SEQUENCE [LARGE SCALE GENOMIC DNA]</scope>
    <source>
        <strain evidence="4">DB-1506</strain>
    </source>
</reference>
<dbReference type="InterPro" id="IPR006311">
    <property type="entry name" value="TAT_signal"/>
</dbReference>
<accession>A0A327M6G5</accession>
<evidence type="ECO:0000256" key="1">
    <source>
        <dbReference type="ARBA" id="ARBA00006987"/>
    </source>
</evidence>
<feature type="signal peptide" evidence="2">
    <location>
        <begin position="1"/>
        <end position="21"/>
    </location>
</feature>